<dbReference type="AlphaFoldDB" id="A0A8H7MKC0"/>
<comment type="subcellular location">
    <subcellularLocation>
        <location evidence="1">Membrane</location>
        <topology evidence="1">Multi-pass membrane protein</topology>
    </subcellularLocation>
</comment>
<proteinExistence type="inferred from homology"/>
<comment type="caution">
    <text evidence="8">The sequence shown here is derived from an EMBL/GenBank/DDBJ whole genome shotgun (WGS) entry which is preliminary data.</text>
</comment>
<evidence type="ECO:0000256" key="2">
    <source>
        <dbReference type="ARBA" id="ARBA00022692"/>
    </source>
</evidence>
<sequence length="345" mass="38334">MPTETVIECRAEYAVGTAIFLARWFARWKTTGFRGYFWDELFALSAWTFFTLIYAMVEFLAIVGAPIAFTQEQREALPDSQRHSMREGAKAMFASFFFLIMMVWSLKGCLVMLFLRLTKNTRLYAYVVVVGAVAAVLCVAAIITQFTHCLPLHYNWQILPDPGKECSAGIVINIIVAVGNVLTDALLLVVPFTVLKDVQTAMWRKIKIGFLLSLGVFVMGMATARCILFIGSSVQVALASVWAQREAIVSIFAVNAPVINALLKVETWASSSAACSCSHPSRSCPHHSIPHDTSAGRPTRQTAEDVDFEMMDVETQSKKSTSELVKGMYPEVSQTAWTGKVYNRR</sequence>
<dbReference type="Pfam" id="PF20684">
    <property type="entry name" value="Fung_rhodopsin"/>
    <property type="match status" value="1"/>
</dbReference>
<evidence type="ECO:0000256" key="5">
    <source>
        <dbReference type="ARBA" id="ARBA00038359"/>
    </source>
</evidence>
<accession>A0A8H7MKC0</accession>
<feature type="transmembrane region" description="Helical" evidence="6">
    <location>
        <begin position="46"/>
        <end position="70"/>
    </location>
</feature>
<evidence type="ECO:0000256" key="4">
    <source>
        <dbReference type="ARBA" id="ARBA00023136"/>
    </source>
</evidence>
<dbReference type="PANTHER" id="PTHR33048:SF152">
    <property type="entry name" value="INTEGRAL MEMBRANE PROTEIN"/>
    <property type="match status" value="1"/>
</dbReference>
<gene>
    <name evidence="8" type="ORF">EKO04_004596</name>
</gene>
<keyword evidence="4 6" id="KW-0472">Membrane</keyword>
<dbReference type="OrthoDB" id="2988756at2759"/>
<dbReference type="InterPro" id="IPR049326">
    <property type="entry name" value="Rhodopsin_dom_fungi"/>
</dbReference>
<comment type="similarity">
    <text evidence="5">Belongs to the SAT4 family.</text>
</comment>
<dbReference type="InterPro" id="IPR052337">
    <property type="entry name" value="SAT4-like"/>
</dbReference>
<feature type="transmembrane region" description="Helical" evidence="6">
    <location>
        <begin position="168"/>
        <end position="190"/>
    </location>
</feature>
<keyword evidence="2 6" id="KW-0812">Transmembrane</keyword>
<keyword evidence="9" id="KW-1185">Reference proteome</keyword>
<evidence type="ECO:0000259" key="7">
    <source>
        <dbReference type="Pfam" id="PF20684"/>
    </source>
</evidence>
<dbReference type="Proteomes" id="UP000651452">
    <property type="component" value="Unassembled WGS sequence"/>
</dbReference>
<keyword evidence="3 6" id="KW-1133">Transmembrane helix</keyword>
<evidence type="ECO:0000313" key="8">
    <source>
        <dbReference type="EMBL" id="KAF9696937.1"/>
    </source>
</evidence>
<dbReference type="GO" id="GO:0016020">
    <property type="term" value="C:membrane"/>
    <property type="evidence" value="ECO:0007669"/>
    <property type="project" value="UniProtKB-SubCell"/>
</dbReference>
<feature type="transmembrane region" description="Helical" evidence="6">
    <location>
        <begin position="91"/>
        <end position="117"/>
    </location>
</feature>
<feature type="transmembrane region" description="Helical" evidence="6">
    <location>
        <begin position="210"/>
        <end position="230"/>
    </location>
</feature>
<organism evidence="8 9">
    <name type="scientific">Ascochyta lentis</name>
    <dbReference type="NCBI Taxonomy" id="205686"/>
    <lineage>
        <taxon>Eukaryota</taxon>
        <taxon>Fungi</taxon>
        <taxon>Dikarya</taxon>
        <taxon>Ascomycota</taxon>
        <taxon>Pezizomycotina</taxon>
        <taxon>Dothideomycetes</taxon>
        <taxon>Pleosporomycetidae</taxon>
        <taxon>Pleosporales</taxon>
        <taxon>Pleosporineae</taxon>
        <taxon>Didymellaceae</taxon>
        <taxon>Ascochyta</taxon>
    </lineage>
</organism>
<reference evidence="8" key="1">
    <citation type="submission" date="2018-12" db="EMBL/GenBank/DDBJ databases">
        <authorList>
            <person name="Syme R.A."/>
            <person name="Farfan-Caceres L."/>
            <person name="Lichtenzveig J."/>
        </authorList>
    </citation>
    <scope>NUCLEOTIDE SEQUENCE</scope>
    <source>
        <strain evidence="8">Al4</strain>
    </source>
</reference>
<evidence type="ECO:0000256" key="1">
    <source>
        <dbReference type="ARBA" id="ARBA00004141"/>
    </source>
</evidence>
<evidence type="ECO:0000313" key="9">
    <source>
        <dbReference type="Proteomes" id="UP000651452"/>
    </source>
</evidence>
<feature type="domain" description="Rhodopsin" evidence="7">
    <location>
        <begin position="22"/>
        <end position="264"/>
    </location>
</feature>
<evidence type="ECO:0000256" key="6">
    <source>
        <dbReference type="SAM" id="Phobius"/>
    </source>
</evidence>
<protein>
    <recommendedName>
        <fullName evidence="7">Rhodopsin domain-containing protein</fullName>
    </recommendedName>
</protein>
<dbReference type="PANTHER" id="PTHR33048">
    <property type="entry name" value="PTH11-LIKE INTEGRAL MEMBRANE PROTEIN (AFU_ORTHOLOGUE AFUA_5G11245)"/>
    <property type="match status" value="1"/>
</dbReference>
<name>A0A8H7MKC0_9PLEO</name>
<feature type="transmembrane region" description="Helical" evidence="6">
    <location>
        <begin position="123"/>
        <end position="147"/>
    </location>
</feature>
<evidence type="ECO:0000256" key="3">
    <source>
        <dbReference type="ARBA" id="ARBA00022989"/>
    </source>
</evidence>
<reference evidence="8" key="2">
    <citation type="submission" date="2020-09" db="EMBL/GenBank/DDBJ databases">
        <title>Reference genome assembly for Australian Ascochyta lentis isolate Al4.</title>
        <authorList>
            <person name="Lee R.C."/>
            <person name="Farfan-Caceres L.M."/>
            <person name="Debler J.W."/>
            <person name="Williams A.H."/>
            <person name="Henares B.M."/>
        </authorList>
    </citation>
    <scope>NUCLEOTIDE SEQUENCE</scope>
    <source>
        <strain evidence="8">Al4</strain>
    </source>
</reference>
<dbReference type="EMBL" id="RZGK01000008">
    <property type="protein sequence ID" value="KAF9696937.1"/>
    <property type="molecule type" value="Genomic_DNA"/>
</dbReference>